<dbReference type="CDD" id="cd05471">
    <property type="entry name" value="pepsin_like"/>
    <property type="match status" value="1"/>
</dbReference>
<feature type="active site" evidence="3">
    <location>
        <position position="297"/>
    </location>
</feature>
<keyword evidence="8" id="KW-1185">Reference proteome</keyword>
<dbReference type="InterPro" id="IPR033121">
    <property type="entry name" value="PEPTIDASE_A1"/>
</dbReference>
<evidence type="ECO:0000259" key="6">
    <source>
        <dbReference type="PROSITE" id="PS51767"/>
    </source>
</evidence>
<accession>A0AAD7HLN2</accession>
<dbReference type="GO" id="GO:0004190">
    <property type="term" value="F:aspartic-type endopeptidase activity"/>
    <property type="evidence" value="ECO:0007669"/>
    <property type="project" value="UniProtKB-KW"/>
</dbReference>
<feature type="active site" evidence="3">
    <location>
        <position position="93"/>
    </location>
</feature>
<feature type="disulfide bond" evidence="4">
    <location>
        <begin position="106"/>
        <end position="114"/>
    </location>
</feature>
<keyword evidence="5" id="KW-0378">Hydrolase</keyword>
<dbReference type="Gene3D" id="2.40.70.10">
    <property type="entry name" value="Acid Proteases"/>
    <property type="match status" value="2"/>
</dbReference>
<evidence type="ECO:0000313" key="7">
    <source>
        <dbReference type="EMBL" id="KAJ7722756.1"/>
    </source>
</evidence>
<dbReference type="EMBL" id="JARJLG010000254">
    <property type="protein sequence ID" value="KAJ7722756.1"/>
    <property type="molecule type" value="Genomic_DNA"/>
</dbReference>
<dbReference type="InterPro" id="IPR034164">
    <property type="entry name" value="Pepsin-like_dom"/>
</dbReference>
<feature type="domain" description="Peptidase A1" evidence="6">
    <location>
        <begin position="75"/>
        <end position="403"/>
    </location>
</feature>
<dbReference type="PANTHER" id="PTHR47966">
    <property type="entry name" value="BETA-SITE APP-CLEAVING ENZYME, ISOFORM A-RELATED"/>
    <property type="match status" value="1"/>
</dbReference>
<sequence length="406" mass="42889">MGLKGPSDADLRRNLERTISDLRARKEIPSDQRYSIAGMNLDGSSLLGRDDLSQNISTFANNSMILNIDGSDTQYLATIPIGTPPQNFSVIMDSGSAVFWVGSDNCTSIKGGPCGNHTFLGQKQSSSFVNTGTQWQALYGSGNASGTVVTDNVVIAGIKVNNLTFGIANQLSEEFTSDNNTDGLMGLARSSLTKLRIPTPVEAMAKRGLIPAAITSYRIPRRSDGVNDGEITFGSVFTTLITEHTSYLDSGLDESRFNHGTLVTVNSTDTGFWVAELGAVTVDGVDLRLTNRTALLDTGTTLMAASPDDVKAIHDKIPGAKQNGQGYTVPCNTTAVVALTFGGQSFPINVLELARGSATQKTGDCGSGIGASATAGNRWLVGDTFLKSVYYSTNGDTNQISLATLE</sequence>
<dbReference type="Proteomes" id="UP001215280">
    <property type="component" value="Unassembled WGS sequence"/>
</dbReference>
<dbReference type="PROSITE" id="PS00141">
    <property type="entry name" value="ASP_PROTEASE"/>
    <property type="match status" value="1"/>
</dbReference>
<evidence type="ECO:0000256" key="1">
    <source>
        <dbReference type="ARBA" id="ARBA00007447"/>
    </source>
</evidence>
<dbReference type="PRINTS" id="PR00792">
    <property type="entry name" value="PEPSIN"/>
</dbReference>
<dbReference type="InterPro" id="IPR021109">
    <property type="entry name" value="Peptidase_aspartic_dom_sf"/>
</dbReference>
<dbReference type="InterPro" id="IPR001969">
    <property type="entry name" value="Aspartic_peptidase_AS"/>
</dbReference>
<organism evidence="7 8">
    <name type="scientific">Mycena maculata</name>
    <dbReference type="NCBI Taxonomy" id="230809"/>
    <lineage>
        <taxon>Eukaryota</taxon>
        <taxon>Fungi</taxon>
        <taxon>Dikarya</taxon>
        <taxon>Basidiomycota</taxon>
        <taxon>Agaricomycotina</taxon>
        <taxon>Agaricomycetes</taxon>
        <taxon>Agaricomycetidae</taxon>
        <taxon>Agaricales</taxon>
        <taxon>Marasmiineae</taxon>
        <taxon>Mycenaceae</taxon>
        <taxon>Mycena</taxon>
    </lineage>
</organism>
<comment type="caution">
    <text evidence="7">The sequence shown here is derived from an EMBL/GenBank/DDBJ whole genome shotgun (WGS) entry which is preliminary data.</text>
</comment>
<keyword evidence="4" id="KW-1015">Disulfide bond</keyword>
<evidence type="ECO:0000256" key="2">
    <source>
        <dbReference type="ARBA" id="ARBA00022750"/>
    </source>
</evidence>
<keyword evidence="2 5" id="KW-0064">Aspartyl protease</keyword>
<reference evidence="7" key="1">
    <citation type="submission" date="2023-03" db="EMBL/GenBank/DDBJ databases">
        <title>Massive genome expansion in bonnet fungi (Mycena s.s.) driven by repeated elements and novel gene families across ecological guilds.</title>
        <authorList>
            <consortium name="Lawrence Berkeley National Laboratory"/>
            <person name="Harder C.B."/>
            <person name="Miyauchi S."/>
            <person name="Viragh M."/>
            <person name="Kuo A."/>
            <person name="Thoen E."/>
            <person name="Andreopoulos B."/>
            <person name="Lu D."/>
            <person name="Skrede I."/>
            <person name="Drula E."/>
            <person name="Henrissat B."/>
            <person name="Morin E."/>
            <person name="Kohler A."/>
            <person name="Barry K."/>
            <person name="LaButti K."/>
            <person name="Morin E."/>
            <person name="Salamov A."/>
            <person name="Lipzen A."/>
            <person name="Mereny Z."/>
            <person name="Hegedus B."/>
            <person name="Baldrian P."/>
            <person name="Stursova M."/>
            <person name="Weitz H."/>
            <person name="Taylor A."/>
            <person name="Grigoriev I.V."/>
            <person name="Nagy L.G."/>
            <person name="Martin F."/>
            <person name="Kauserud H."/>
        </authorList>
    </citation>
    <scope>NUCLEOTIDE SEQUENCE</scope>
    <source>
        <strain evidence="7">CBHHK188m</strain>
    </source>
</reference>
<name>A0AAD7HLN2_9AGAR</name>
<dbReference type="AlphaFoldDB" id="A0AAD7HLN2"/>
<dbReference type="InterPro" id="IPR001461">
    <property type="entry name" value="Aspartic_peptidase_A1"/>
</dbReference>
<comment type="similarity">
    <text evidence="1 5">Belongs to the peptidase A1 family.</text>
</comment>
<dbReference type="GO" id="GO:0006508">
    <property type="term" value="P:proteolysis"/>
    <property type="evidence" value="ECO:0007669"/>
    <property type="project" value="UniProtKB-KW"/>
</dbReference>
<dbReference type="FunFam" id="2.40.70.10:FF:000008">
    <property type="entry name" value="Cathepsin D"/>
    <property type="match status" value="1"/>
</dbReference>
<dbReference type="SUPFAM" id="SSF50630">
    <property type="entry name" value="Acid proteases"/>
    <property type="match status" value="1"/>
</dbReference>
<dbReference type="Pfam" id="PF00026">
    <property type="entry name" value="Asp"/>
    <property type="match status" value="1"/>
</dbReference>
<gene>
    <name evidence="7" type="ORF">DFH07DRAFT_971816</name>
</gene>
<evidence type="ECO:0000256" key="4">
    <source>
        <dbReference type="PIRSR" id="PIRSR601461-2"/>
    </source>
</evidence>
<proteinExistence type="inferred from homology"/>
<feature type="disulfide bond" evidence="4">
    <location>
        <begin position="331"/>
        <end position="365"/>
    </location>
</feature>
<protein>
    <submittedName>
        <fullName evidence="7">Aspartic peptidase domain-containing protein</fullName>
    </submittedName>
</protein>
<keyword evidence="5" id="KW-0645">Protease</keyword>
<evidence type="ECO:0000256" key="5">
    <source>
        <dbReference type="RuleBase" id="RU000454"/>
    </source>
</evidence>
<evidence type="ECO:0000256" key="3">
    <source>
        <dbReference type="PIRSR" id="PIRSR601461-1"/>
    </source>
</evidence>
<evidence type="ECO:0000313" key="8">
    <source>
        <dbReference type="Proteomes" id="UP001215280"/>
    </source>
</evidence>
<dbReference type="PANTHER" id="PTHR47966:SF75">
    <property type="entry name" value="ENDOPEPTIDASE (CTSD), PUTATIVE (AFU_ORTHOLOGUE AFUA_4G07040)-RELATED"/>
    <property type="match status" value="1"/>
</dbReference>
<dbReference type="PROSITE" id="PS51767">
    <property type="entry name" value="PEPTIDASE_A1"/>
    <property type="match status" value="1"/>
</dbReference>